<dbReference type="GO" id="GO:0004813">
    <property type="term" value="F:alanine-tRNA ligase activity"/>
    <property type="evidence" value="ECO:0007669"/>
    <property type="project" value="InterPro"/>
</dbReference>
<sequence>MRLVRQMAVEISGTFVGLDREPAHMTELLYLPDADDVTDFEATVVEATEESIVLDGTYFYPEGGGQPADRGTIEWDGGAAAVVDVRKDHGEVHHEIDDVEGDLPAEGETAIGQIDENRREAHRRMHTAQHILSRVVLGAFDATTAGNQIHADCSRIDFEPADFDDADLELIEERTNEVIERDLRVNKDERPRETVEETVAEGRSNLSLLPDHVEELRVVEIDDFDMCPCGGTHVDRTGEIGPIEITNRLSKGAEVERIEFEFRED</sequence>
<dbReference type="InterPro" id="IPR018164">
    <property type="entry name" value="Ala-tRNA-synth_IIc_N"/>
</dbReference>
<evidence type="ECO:0000313" key="6">
    <source>
        <dbReference type="EMBL" id="ACV10805.1"/>
    </source>
</evidence>
<keyword evidence="6" id="KW-0436">Ligase</keyword>
<dbReference type="Pfam" id="PF01411">
    <property type="entry name" value="tRNA-synt_2c"/>
    <property type="match status" value="1"/>
</dbReference>
<comment type="cofactor">
    <cofactor evidence="1">
        <name>Zn(2+)</name>
        <dbReference type="ChEBI" id="CHEBI:29105"/>
    </cofactor>
</comment>
<name>C7NT83_HALUD</name>
<dbReference type="SUPFAM" id="SSF50447">
    <property type="entry name" value="Translation proteins"/>
    <property type="match status" value="1"/>
</dbReference>
<evidence type="ECO:0000256" key="2">
    <source>
        <dbReference type="ARBA" id="ARBA00004496"/>
    </source>
</evidence>
<dbReference type="GO" id="GO:0002161">
    <property type="term" value="F:aminoacyl-tRNA deacylase activity"/>
    <property type="evidence" value="ECO:0007669"/>
    <property type="project" value="UniProtKB-ARBA"/>
</dbReference>
<gene>
    <name evidence="6" type="ordered locus">Huta_0618</name>
</gene>
<dbReference type="GO" id="GO:0005524">
    <property type="term" value="F:ATP binding"/>
    <property type="evidence" value="ECO:0007669"/>
    <property type="project" value="InterPro"/>
</dbReference>
<dbReference type="PROSITE" id="PS50860">
    <property type="entry name" value="AA_TRNA_LIGASE_II_ALA"/>
    <property type="match status" value="1"/>
</dbReference>
<dbReference type="Gene3D" id="3.30.980.10">
    <property type="entry name" value="Threonyl-trna Synthetase, Chain A, domain 2"/>
    <property type="match status" value="1"/>
</dbReference>
<dbReference type="GO" id="GO:0005737">
    <property type="term" value="C:cytoplasm"/>
    <property type="evidence" value="ECO:0007669"/>
    <property type="project" value="UniProtKB-SubCell"/>
</dbReference>
<dbReference type="GO" id="GO:0003676">
    <property type="term" value="F:nucleic acid binding"/>
    <property type="evidence" value="ECO:0007669"/>
    <property type="project" value="InterPro"/>
</dbReference>
<dbReference type="EMBL" id="CP001687">
    <property type="protein sequence ID" value="ACV10805.1"/>
    <property type="molecule type" value="Genomic_DNA"/>
</dbReference>
<dbReference type="SMART" id="SM00863">
    <property type="entry name" value="tRNA_SAD"/>
    <property type="match status" value="1"/>
</dbReference>
<dbReference type="Proteomes" id="UP000002071">
    <property type="component" value="Chromosome"/>
</dbReference>
<proteinExistence type="predicted"/>
<dbReference type="GO" id="GO:0046872">
    <property type="term" value="F:metal ion binding"/>
    <property type="evidence" value="ECO:0007669"/>
    <property type="project" value="UniProtKB-KW"/>
</dbReference>
<feature type="domain" description="Alanyl-transfer RNA synthetases family profile" evidence="5">
    <location>
        <begin position="15"/>
        <end position="265"/>
    </location>
</feature>
<dbReference type="InterPro" id="IPR018165">
    <property type="entry name" value="Ala-tRNA-synth_IIc_core"/>
</dbReference>
<keyword evidence="7" id="KW-1185">Reference proteome</keyword>
<comment type="subcellular location">
    <subcellularLocation>
        <location evidence="2">Cytoplasm</location>
    </subcellularLocation>
</comment>
<keyword evidence="4" id="KW-0862">Zinc</keyword>
<keyword evidence="3" id="KW-0479">Metal-binding</keyword>
<dbReference type="InterPro" id="IPR051335">
    <property type="entry name" value="Alanyl-tRNA_Editing_Enzymes"/>
</dbReference>
<dbReference type="SUPFAM" id="SSF55186">
    <property type="entry name" value="ThrRS/AlaRS common domain"/>
    <property type="match status" value="1"/>
</dbReference>
<protein>
    <submittedName>
        <fullName evidence="6">Threonyl/alanyl tRNA synthetase SAD</fullName>
    </submittedName>
</protein>
<dbReference type="KEGG" id="hut:Huta_0618"/>
<keyword evidence="6" id="KW-0030">Aminoacyl-tRNA synthetase</keyword>
<organism evidence="6 7">
    <name type="scientific">Halorhabdus utahensis (strain DSM 12940 / JCM 11049 / AX-2)</name>
    <dbReference type="NCBI Taxonomy" id="519442"/>
    <lineage>
        <taxon>Archaea</taxon>
        <taxon>Methanobacteriati</taxon>
        <taxon>Methanobacteriota</taxon>
        <taxon>Stenosarchaea group</taxon>
        <taxon>Halobacteria</taxon>
        <taxon>Halobacteriales</taxon>
        <taxon>Haloarculaceae</taxon>
        <taxon>Halorhabdus</taxon>
    </lineage>
</organism>
<dbReference type="HOGENOM" id="CLU_004485_3_2_2"/>
<dbReference type="AlphaFoldDB" id="C7NT83"/>
<dbReference type="InterPro" id="IPR018163">
    <property type="entry name" value="Thr/Ala-tRNA-synth_IIc_edit"/>
</dbReference>
<evidence type="ECO:0000256" key="4">
    <source>
        <dbReference type="ARBA" id="ARBA00022833"/>
    </source>
</evidence>
<dbReference type="Gene3D" id="2.40.30.130">
    <property type="match status" value="1"/>
</dbReference>
<evidence type="ECO:0000256" key="1">
    <source>
        <dbReference type="ARBA" id="ARBA00001947"/>
    </source>
</evidence>
<dbReference type="GO" id="GO:0006419">
    <property type="term" value="P:alanyl-tRNA aminoacylation"/>
    <property type="evidence" value="ECO:0007669"/>
    <property type="project" value="InterPro"/>
</dbReference>
<accession>C7NT83</accession>
<dbReference type="Pfam" id="PF07973">
    <property type="entry name" value="tRNA_SAD"/>
    <property type="match status" value="1"/>
</dbReference>
<evidence type="ECO:0000256" key="3">
    <source>
        <dbReference type="ARBA" id="ARBA00022723"/>
    </source>
</evidence>
<dbReference type="PANTHER" id="PTHR43462">
    <property type="entry name" value="ALANYL-TRNA EDITING PROTEIN"/>
    <property type="match status" value="1"/>
</dbReference>
<dbReference type="InterPro" id="IPR009000">
    <property type="entry name" value="Transl_B-barrel_sf"/>
</dbReference>
<evidence type="ECO:0000259" key="5">
    <source>
        <dbReference type="PROSITE" id="PS50860"/>
    </source>
</evidence>
<dbReference type="PANTHER" id="PTHR43462:SF1">
    <property type="entry name" value="ALANYL-TRNA EDITING PROTEIN AARSD1"/>
    <property type="match status" value="1"/>
</dbReference>
<dbReference type="InterPro" id="IPR012947">
    <property type="entry name" value="tRNA_SAD"/>
</dbReference>
<dbReference type="eggNOG" id="arCOG01254">
    <property type="taxonomic scope" value="Archaea"/>
</dbReference>
<reference evidence="6 7" key="1">
    <citation type="journal article" date="2009" name="Stand. Genomic Sci.">
        <title>Complete genome sequence of Halorhabdus utahensis type strain (AX-2).</title>
        <authorList>
            <person name="Anderson I."/>
            <person name="Tindall B.J."/>
            <person name="Pomrenke H."/>
            <person name="Goker M."/>
            <person name="Lapidus A."/>
            <person name="Nolan M."/>
            <person name="Copeland A."/>
            <person name="Glavina Del Rio T."/>
            <person name="Chen F."/>
            <person name="Tice H."/>
            <person name="Cheng J.F."/>
            <person name="Lucas S."/>
            <person name="Chertkov O."/>
            <person name="Bruce D."/>
            <person name="Brettin T."/>
            <person name="Detter J.C."/>
            <person name="Han C."/>
            <person name="Goodwin L."/>
            <person name="Land M."/>
            <person name="Hauser L."/>
            <person name="Chang Y.J."/>
            <person name="Jeffries C.D."/>
            <person name="Pitluck S."/>
            <person name="Pati A."/>
            <person name="Mavromatis K."/>
            <person name="Ivanova N."/>
            <person name="Ovchinnikova G."/>
            <person name="Chen A."/>
            <person name="Palaniappan K."/>
            <person name="Chain P."/>
            <person name="Rohde M."/>
            <person name="Bristow J."/>
            <person name="Eisen J.A."/>
            <person name="Markowitz V."/>
            <person name="Hugenholtz P."/>
            <person name="Kyrpides N.C."/>
            <person name="Klenk H.P."/>
        </authorList>
    </citation>
    <scope>NUCLEOTIDE SEQUENCE [LARGE SCALE GENOMIC DNA]</scope>
    <source>
        <strain evidence="7">DSM 12940 / JCM 11049 / AX-2</strain>
    </source>
</reference>
<dbReference type="STRING" id="519442.Huta_0618"/>
<evidence type="ECO:0000313" key="7">
    <source>
        <dbReference type="Proteomes" id="UP000002071"/>
    </source>
</evidence>